<dbReference type="InterPro" id="IPR003607">
    <property type="entry name" value="HD/PDEase_dom"/>
</dbReference>
<dbReference type="GO" id="GO:0008081">
    <property type="term" value="F:phosphoric diester hydrolase activity"/>
    <property type="evidence" value="ECO:0007669"/>
    <property type="project" value="UniProtKB-ARBA"/>
</dbReference>
<evidence type="ECO:0000313" key="3">
    <source>
        <dbReference type="Proteomes" id="UP000199470"/>
    </source>
</evidence>
<dbReference type="Gene3D" id="1.10.3210.10">
    <property type="entry name" value="Hypothetical protein af1432"/>
    <property type="match status" value="1"/>
</dbReference>
<name>A0A1I4LBG3_9BURK</name>
<dbReference type="Pfam" id="PF11871">
    <property type="entry name" value="DUF3391"/>
    <property type="match status" value="1"/>
</dbReference>
<feature type="domain" description="HD-GYP" evidence="1">
    <location>
        <begin position="167"/>
        <end position="365"/>
    </location>
</feature>
<proteinExistence type="predicted"/>
<dbReference type="InterPro" id="IPR037522">
    <property type="entry name" value="HD_GYP_dom"/>
</dbReference>
<gene>
    <name evidence="2" type="ORF">SAMN02982985_01856</name>
</gene>
<dbReference type="PROSITE" id="PS51832">
    <property type="entry name" value="HD_GYP"/>
    <property type="match status" value="1"/>
</dbReference>
<dbReference type="SMART" id="SM00471">
    <property type="entry name" value="HDc"/>
    <property type="match status" value="1"/>
</dbReference>
<dbReference type="PANTHER" id="PTHR43155:SF2">
    <property type="entry name" value="CYCLIC DI-GMP PHOSPHODIESTERASE PA4108"/>
    <property type="match status" value="1"/>
</dbReference>
<organism evidence="2 3">
    <name type="scientific">Rugamonas rubra</name>
    <dbReference type="NCBI Taxonomy" id="758825"/>
    <lineage>
        <taxon>Bacteria</taxon>
        <taxon>Pseudomonadati</taxon>
        <taxon>Pseudomonadota</taxon>
        <taxon>Betaproteobacteria</taxon>
        <taxon>Burkholderiales</taxon>
        <taxon>Oxalobacteraceae</taxon>
        <taxon>Telluria group</taxon>
        <taxon>Rugamonas</taxon>
    </lineage>
</organism>
<dbReference type="NCBIfam" id="TIGR00277">
    <property type="entry name" value="HDIG"/>
    <property type="match status" value="1"/>
</dbReference>
<reference evidence="2 3" key="1">
    <citation type="submission" date="2016-10" db="EMBL/GenBank/DDBJ databases">
        <authorList>
            <person name="de Groot N.N."/>
        </authorList>
    </citation>
    <scope>NUCLEOTIDE SEQUENCE [LARGE SCALE GENOMIC DNA]</scope>
    <source>
        <strain evidence="2 3">ATCC 43154</strain>
    </source>
</reference>
<dbReference type="OrthoDB" id="9764808at2"/>
<evidence type="ECO:0000313" key="2">
    <source>
        <dbReference type="EMBL" id="SFL88280.1"/>
    </source>
</evidence>
<dbReference type="Proteomes" id="UP000199470">
    <property type="component" value="Unassembled WGS sequence"/>
</dbReference>
<dbReference type="AlphaFoldDB" id="A0A1I4LBG3"/>
<protein>
    <submittedName>
        <fullName evidence="2">HDIG domain-containing protein</fullName>
    </submittedName>
</protein>
<dbReference type="RefSeq" id="WP_093386738.1">
    <property type="nucleotide sequence ID" value="NZ_FOTW01000009.1"/>
</dbReference>
<evidence type="ECO:0000259" key="1">
    <source>
        <dbReference type="PROSITE" id="PS51832"/>
    </source>
</evidence>
<dbReference type="STRING" id="758825.SAMN02982985_01856"/>
<dbReference type="CDD" id="cd00077">
    <property type="entry name" value="HDc"/>
    <property type="match status" value="1"/>
</dbReference>
<dbReference type="InterPro" id="IPR021812">
    <property type="entry name" value="DUF3391"/>
</dbReference>
<sequence>MLKQIEPGELIVGMYVARLGCSWLVSPFWKKSFLVESAEELNKIRECRIDEVWIDTSKGRDLPAVARSGAGSAPPAASAAPAAGATATATAVAAPATAAPAPAPSRAARPRVGAPFVAQAPASIRAEMGRAGKTLDSGKSAVRSMFGEARMGRAVEVGEAMLLVEDIAGSVMRNANALISLARLKTIDDYTYMHSVAVCALMIALARELKLDDDQVREAGLAGLLHDVGKMAIPLEILNKPGRLTEGEFDVVRAHPAEGFRMLQASTDIGDAALDVCMHHHEKMDGSGYPQGLKGEQISLFARMGAICDIYDAVTSNRPYKKGWCPTESLRKMAEWRGNHLDADLFMAFVKCVGIYPVGTLVRLRSGRLGVVCELTEGKPLTQPKLRVFFSTKSATYIAPEWLDLATPSCQDAIVGHEDADAWKLVDIDRYWMGE</sequence>
<keyword evidence="3" id="KW-1185">Reference proteome</keyword>
<dbReference type="EMBL" id="FOTW01000009">
    <property type="protein sequence ID" value="SFL88280.1"/>
    <property type="molecule type" value="Genomic_DNA"/>
</dbReference>
<dbReference type="PANTHER" id="PTHR43155">
    <property type="entry name" value="CYCLIC DI-GMP PHOSPHODIESTERASE PA4108-RELATED"/>
    <property type="match status" value="1"/>
</dbReference>
<dbReference type="Pfam" id="PF13487">
    <property type="entry name" value="HD_5"/>
    <property type="match status" value="1"/>
</dbReference>
<dbReference type="InterPro" id="IPR006675">
    <property type="entry name" value="HDIG_dom"/>
</dbReference>
<accession>A0A1I4LBG3</accession>
<dbReference type="SUPFAM" id="SSF109604">
    <property type="entry name" value="HD-domain/PDEase-like"/>
    <property type="match status" value="1"/>
</dbReference>